<reference evidence="7 8" key="1">
    <citation type="submission" date="2018-08" db="EMBL/GenBank/DDBJ databases">
        <title>Recombination of ecologically and evolutionarily significant loci maintains genetic cohesion in the Pseudomonas syringae species complex.</title>
        <authorList>
            <person name="Dillon M."/>
            <person name="Thakur S."/>
            <person name="Almeida R.N.D."/>
            <person name="Weir B.S."/>
            <person name="Guttman D.S."/>
        </authorList>
    </citation>
    <scope>NUCLEOTIDE SEQUENCE [LARGE SCALE GENOMIC DNA]</scope>
    <source>
        <strain evidence="7 8">ICMP 2732</strain>
    </source>
</reference>
<comment type="caution">
    <text evidence="7">The sequence shown here is derived from an EMBL/GenBank/DDBJ whole genome shotgun (WGS) entry which is preliminary data.</text>
</comment>
<dbReference type="Proteomes" id="UP000281350">
    <property type="component" value="Unassembled WGS sequence"/>
</dbReference>
<proteinExistence type="inferred from homology"/>
<feature type="signal peptide" evidence="6">
    <location>
        <begin position="1"/>
        <end position="21"/>
    </location>
</feature>
<dbReference type="PANTHER" id="PTHR38776:SF1">
    <property type="entry name" value="MLTA-INTERACTING PROTEIN-RELATED"/>
    <property type="match status" value="1"/>
</dbReference>
<accession>A0A3M3XEE9</accession>
<evidence type="ECO:0000256" key="3">
    <source>
        <dbReference type="ARBA" id="ARBA00022729"/>
    </source>
</evidence>
<dbReference type="GO" id="GO:0009279">
    <property type="term" value="C:cell outer membrane"/>
    <property type="evidence" value="ECO:0007669"/>
    <property type="project" value="UniProtKB-SubCell"/>
</dbReference>
<dbReference type="RefSeq" id="WP_259640316.1">
    <property type="nucleotide sequence ID" value="NZ_RBPY01000190.1"/>
</dbReference>
<gene>
    <name evidence="7" type="ORF">ALQ36_00153</name>
</gene>
<sequence>MMIKSYSVLACLLTLPTLAMAQTGSKTDTPRLGLGLGVGISQSPYAGEGTKLTPLPLIHYEGERFFVRGLTGGAHLMRNESFELNVIASLRTDGIDADDFGRKELARNGINRDLLEDRDSGLDMGLSASWRGEAGKLELTAKSDVSGASEGYELSAKYGYEFAVGRGSLEPTVTVTHLSKDSANYYYGTLKDEVARGVVDYKPGAVTIPEVGLTYVHPMGDKWRFLSSVQYKFLPGDISDSPLLEDDTSGEGSVMFGISRSF</sequence>
<evidence type="ECO:0000313" key="8">
    <source>
        <dbReference type="Proteomes" id="UP000281350"/>
    </source>
</evidence>
<dbReference type="InterPro" id="IPR010583">
    <property type="entry name" value="MipA"/>
</dbReference>
<evidence type="ECO:0000256" key="2">
    <source>
        <dbReference type="ARBA" id="ARBA00005722"/>
    </source>
</evidence>
<dbReference type="AlphaFoldDB" id="A0A3M3XEE9"/>
<dbReference type="PANTHER" id="PTHR38776">
    <property type="entry name" value="MLTA-INTERACTING PROTEIN-RELATED"/>
    <property type="match status" value="1"/>
</dbReference>
<dbReference type="Pfam" id="PF06629">
    <property type="entry name" value="MipA"/>
    <property type="match status" value="1"/>
</dbReference>
<evidence type="ECO:0000256" key="4">
    <source>
        <dbReference type="ARBA" id="ARBA00023136"/>
    </source>
</evidence>
<evidence type="ECO:0000256" key="6">
    <source>
        <dbReference type="SAM" id="SignalP"/>
    </source>
</evidence>
<organism evidence="7 8">
    <name type="scientific">Pseudomonas syringae pv. primulae</name>
    <dbReference type="NCBI Taxonomy" id="251707"/>
    <lineage>
        <taxon>Bacteria</taxon>
        <taxon>Pseudomonadati</taxon>
        <taxon>Pseudomonadota</taxon>
        <taxon>Gammaproteobacteria</taxon>
        <taxon>Pseudomonadales</taxon>
        <taxon>Pseudomonadaceae</taxon>
        <taxon>Pseudomonas</taxon>
    </lineage>
</organism>
<name>A0A3M3XEE9_9PSED</name>
<evidence type="ECO:0000256" key="1">
    <source>
        <dbReference type="ARBA" id="ARBA00004442"/>
    </source>
</evidence>
<keyword evidence="5" id="KW-0998">Cell outer membrane</keyword>
<keyword evidence="3 6" id="KW-0732">Signal</keyword>
<feature type="chain" id="PRO_5018263354" evidence="6">
    <location>
        <begin position="22"/>
        <end position="262"/>
    </location>
</feature>
<protein>
    <submittedName>
        <fullName evidence="7">Outer membrane protein OmpV</fullName>
    </submittedName>
</protein>
<comment type="similarity">
    <text evidence="2">Belongs to the MipA/OmpV family.</text>
</comment>
<evidence type="ECO:0000313" key="7">
    <source>
        <dbReference type="EMBL" id="RMO68498.1"/>
    </source>
</evidence>
<evidence type="ECO:0000256" key="5">
    <source>
        <dbReference type="ARBA" id="ARBA00023237"/>
    </source>
</evidence>
<keyword evidence="4" id="KW-0472">Membrane</keyword>
<comment type="subcellular location">
    <subcellularLocation>
        <location evidence="1">Cell outer membrane</location>
    </subcellularLocation>
</comment>
<dbReference type="EMBL" id="RBPY01000190">
    <property type="protein sequence ID" value="RMO68498.1"/>
    <property type="molecule type" value="Genomic_DNA"/>
</dbReference>